<dbReference type="AlphaFoldDB" id="A0A9P6PYF3"/>
<keyword evidence="8" id="KW-1185">Reference proteome</keyword>
<dbReference type="FunFam" id="2.130.10.10:FF:001070">
    <property type="entry name" value="Dynein intermediate chain, cytosolic"/>
    <property type="match status" value="1"/>
</dbReference>
<feature type="coiled-coil region" evidence="5">
    <location>
        <begin position="161"/>
        <end position="189"/>
    </location>
</feature>
<evidence type="ECO:0000256" key="5">
    <source>
        <dbReference type="SAM" id="Coils"/>
    </source>
</evidence>
<name>A0A9P6PYF3_9FUNG</name>
<feature type="region of interest" description="Disordered" evidence="6">
    <location>
        <begin position="64"/>
        <end position="84"/>
    </location>
</feature>
<dbReference type="InterPro" id="IPR050687">
    <property type="entry name" value="Dynein_IC"/>
</dbReference>
<evidence type="ECO:0008006" key="9">
    <source>
        <dbReference type="Google" id="ProtNLM"/>
    </source>
</evidence>
<dbReference type="GO" id="GO:0005737">
    <property type="term" value="C:cytoplasm"/>
    <property type="evidence" value="ECO:0007669"/>
    <property type="project" value="UniProtKB-SubCell"/>
</dbReference>
<dbReference type="GO" id="GO:0010970">
    <property type="term" value="P:transport along microtubule"/>
    <property type="evidence" value="ECO:0007669"/>
    <property type="project" value="TreeGrafter"/>
</dbReference>
<keyword evidence="3" id="KW-0853">WD repeat</keyword>
<accession>A0A9P6PYF3</accession>
<dbReference type="FunFam" id="2.130.10.10:FF:000414">
    <property type="entry name" value="Cytoplasmic dynein intermediate chain"/>
    <property type="match status" value="1"/>
</dbReference>
<feature type="compositionally biased region" description="Low complexity" evidence="6">
    <location>
        <begin position="38"/>
        <end position="50"/>
    </location>
</feature>
<dbReference type="OrthoDB" id="366230at2759"/>
<sequence>MNNRQQELEKKRLRLAELRRARKERQEALMGAQQPEASSSSTPTSIGSTSARKEIDDFVAQVLGERPATPTTTVDGSSDAGSERGVSTTILMSPPPYSAANASSQLPATVLPAGTRIIPEFTSIDTVVFDIPPKERVVYNKEVQTVEGSFEPQGPSEEEIREQIREEFAKQEQERLDELERERLEKEVVEQQEMPELTDEERKTIVQSVEFGDFVEHSSKVIERAMSERYDFMKDYTLGLEDTTEDTNGNRVRLVCSFYDEKWCKNRSVTDVSWSKKHPELVVSSYNKNPLAVNEPDGIVCVWNIHLDDRPEFVFHSQSDVLTTRFSDFHPNLIIGGTYSGQVLLWDTRAKSLPVLKTHLSVGGHTHPVYAMDMVGTQNAHNLISVSTDGTVCSWQLDMLAQPLETLSLDYQGHQITDEIAVTALGFPDGETNSFWVGTEEGAVYQASRYARAGSQAGINTTYAYRGHYGPITGLHFHPLFGPMDFSDLYLTCSVDWTVKLWRKRTNPKPATPDNAVVYPLYSFESAEDYVYDVKWSPTHPAIFASVEGSGKFDVWNLNVDTEVPVITTIVGAGKALNKLNWSKDGRHAAIGSSDGHVYVYDIGEMATPKNEDWTTLQRTVNEMISTQAHGSILGGVEY</sequence>
<organism evidence="7 8">
    <name type="scientific">Actinomortierella ambigua</name>
    <dbReference type="NCBI Taxonomy" id="1343610"/>
    <lineage>
        <taxon>Eukaryota</taxon>
        <taxon>Fungi</taxon>
        <taxon>Fungi incertae sedis</taxon>
        <taxon>Mucoromycota</taxon>
        <taxon>Mortierellomycotina</taxon>
        <taxon>Mortierellomycetes</taxon>
        <taxon>Mortierellales</taxon>
        <taxon>Mortierellaceae</taxon>
        <taxon>Actinomortierella</taxon>
    </lineage>
</organism>
<dbReference type="Gene3D" id="2.130.10.10">
    <property type="entry name" value="YVTN repeat-like/Quinoprotein amine dehydrogenase"/>
    <property type="match status" value="2"/>
</dbReference>
<evidence type="ECO:0000256" key="2">
    <source>
        <dbReference type="ARBA" id="ARBA00022490"/>
    </source>
</evidence>
<dbReference type="EMBL" id="JAAAJB010000499">
    <property type="protein sequence ID" value="KAG0254744.1"/>
    <property type="molecule type" value="Genomic_DNA"/>
</dbReference>
<keyword evidence="4" id="KW-0677">Repeat</keyword>
<dbReference type="InterPro" id="IPR001680">
    <property type="entry name" value="WD40_rpt"/>
</dbReference>
<dbReference type="Proteomes" id="UP000807716">
    <property type="component" value="Unassembled WGS sequence"/>
</dbReference>
<evidence type="ECO:0000256" key="1">
    <source>
        <dbReference type="ARBA" id="ARBA00004496"/>
    </source>
</evidence>
<dbReference type="GO" id="GO:0005868">
    <property type="term" value="C:cytoplasmic dynein complex"/>
    <property type="evidence" value="ECO:0007669"/>
    <property type="project" value="TreeGrafter"/>
</dbReference>
<dbReference type="GO" id="GO:0045504">
    <property type="term" value="F:dynein heavy chain binding"/>
    <property type="evidence" value="ECO:0007669"/>
    <property type="project" value="TreeGrafter"/>
</dbReference>
<feature type="region of interest" description="Disordered" evidence="6">
    <location>
        <begin position="18"/>
        <end position="52"/>
    </location>
</feature>
<comment type="caution">
    <text evidence="7">The sequence shown here is derived from an EMBL/GenBank/DDBJ whole genome shotgun (WGS) entry which is preliminary data.</text>
</comment>
<dbReference type="InterPro" id="IPR036322">
    <property type="entry name" value="WD40_repeat_dom_sf"/>
</dbReference>
<feature type="compositionally biased region" description="Basic and acidic residues" evidence="6">
    <location>
        <begin position="18"/>
        <end position="27"/>
    </location>
</feature>
<evidence type="ECO:0000256" key="4">
    <source>
        <dbReference type="ARBA" id="ARBA00022737"/>
    </source>
</evidence>
<evidence type="ECO:0000256" key="6">
    <source>
        <dbReference type="SAM" id="MobiDB-lite"/>
    </source>
</evidence>
<evidence type="ECO:0000256" key="3">
    <source>
        <dbReference type="ARBA" id="ARBA00022574"/>
    </source>
</evidence>
<keyword evidence="5" id="KW-0175">Coiled coil</keyword>
<comment type="subcellular location">
    <subcellularLocation>
        <location evidence="1">Cytoplasm</location>
    </subcellularLocation>
</comment>
<reference evidence="7" key="1">
    <citation type="journal article" date="2020" name="Fungal Divers.">
        <title>Resolving the Mortierellaceae phylogeny through synthesis of multi-gene phylogenetics and phylogenomics.</title>
        <authorList>
            <person name="Vandepol N."/>
            <person name="Liber J."/>
            <person name="Desiro A."/>
            <person name="Na H."/>
            <person name="Kennedy M."/>
            <person name="Barry K."/>
            <person name="Grigoriev I.V."/>
            <person name="Miller A.N."/>
            <person name="O'Donnell K."/>
            <person name="Stajich J.E."/>
            <person name="Bonito G."/>
        </authorList>
    </citation>
    <scope>NUCLEOTIDE SEQUENCE</scope>
    <source>
        <strain evidence="7">BC1065</strain>
    </source>
</reference>
<dbReference type="PANTHER" id="PTHR12442:SF22">
    <property type="entry name" value="CYTOPLASMIC DYNEIN 1 INTERMEDIATE CHAIN-RELATED"/>
    <property type="match status" value="1"/>
</dbReference>
<dbReference type="SUPFAM" id="SSF50978">
    <property type="entry name" value="WD40 repeat-like"/>
    <property type="match status" value="1"/>
</dbReference>
<dbReference type="GO" id="GO:0045503">
    <property type="term" value="F:dynein light chain binding"/>
    <property type="evidence" value="ECO:0007669"/>
    <property type="project" value="TreeGrafter"/>
</dbReference>
<evidence type="ECO:0000313" key="7">
    <source>
        <dbReference type="EMBL" id="KAG0254744.1"/>
    </source>
</evidence>
<dbReference type="PANTHER" id="PTHR12442">
    <property type="entry name" value="DYNEIN INTERMEDIATE CHAIN"/>
    <property type="match status" value="1"/>
</dbReference>
<protein>
    <recommendedName>
        <fullName evidence="9">Dynein intermediate chain</fullName>
    </recommendedName>
</protein>
<gene>
    <name evidence="7" type="ORF">DFQ27_006642</name>
</gene>
<dbReference type="SMART" id="SM00320">
    <property type="entry name" value="WD40"/>
    <property type="match status" value="6"/>
</dbReference>
<proteinExistence type="predicted"/>
<evidence type="ECO:0000313" key="8">
    <source>
        <dbReference type="Proteomes" id="UP000807716"/>
    </source>
</evidence>
<feature type="compositionally biased region" description="Polar residues" evidence="6">
    <location>
        <begin position="69"/>
        <end position="84"/>
    </location>
</feature>
<dbReference type="InterPro" id="IPR015943">
    <property type="entry name" value="WD40/YVTN_repeat-like_dom_sf"/>
</dbReference>
<dbReference type="Pfam" id="PF00400">
    <property type="entry name" value="WD40"/>
    <property type="match status" value="2"/>
</dbReference>
<keyword evidence="2" id="KW-0963">Cytoplasm</keyword>